<dbReference type="EMBL" id="GBRH01163704">
    <property type="protein sequence ID" value="JAE34192.1"/>
    <property type="molecule type" value="Transcribed_RNA"/>
</dbReference>
<dbReference type="AlphaFoldDB" id="A0A0A9HBS3"/>
<evidence type="ECO:0000313" key="1">
    <source>
        <dbReference type="EMBL" id="JAE34192.1"/>
    </source>
</evidence>
<proteinExistence type="predicted"/>
<protein>
    <submittedName>
        <fullName evidence="1">Uncharacterized protein</fullName>
    </submittedName>
</protein>
<sequence length="31" mass="3628">MLLLTNKQDNFITTLFLNLTKWSTNESQQQG</sequence>
<accession>A0A0A9HBS3</accession>
<reference evidence="1" key="2">
    <citation type="journal article" date="2015" name="Data Brief">
        <title>Shoot transcriptome of the giant reed, Arundo donax.</title>
        <authorList>
            <person name="Barrero R.A."/>
            <person name="Guerrero F.D."/>
            <person name="Moolhuijzen P."/>
            <person name="Goolsby J.A."/>
            <person name="Tidwell J."/>
            <person name="Bellgard S.E."/>
            <person name="Bellgard M.I."/>
        </authorList>
    </citation>
    <scope>NUCLEOTIDE SEQUENCE</scope>
    <source>
        <tissue evidence="1">Shoot tissue taken approximately 20 cm above the soil surface</tissue>
    </source>
</reference>
<reference evidence="1" key="1">
    <citation type="submission" date="2014-09" db="EMBL/GenBank/DDBJ databases">
        <authorList>
            <person name="Magalhaes I.L.F."/>
            <person name="Oliveira U."/>
            <person name="Santos F.R."/>
            <person name="Vidigal T.H.D.A."/>
            <person name="Brescovit A.D."/>
            <person name="Santos A.J."/>
        </authorList>
    </citation>
    <scope>NUCLEOTIDE SEQUENCE</scope>
    <source>
        <tissue evidence="1">Shoot tissue taken approximately 20 cm above the soil surface</tissue>
    </source>
</reference>
<organism evidence="1">
    <name type="scientific">Arundo donax</name>
    <name type="common">Giant reed</name>
    <name type="synonym">Donax arundinaceus</name>
    <dbReference type="NCBI Taxonomy" id="35708"/>
    <lineage>
        <taxon>Eukaryota</taxon>
        <taxon>Viridiplantae</taxon>
        <taxon>Streptophyta</taxon>
        <taxon>Embryophyta</taxon>
        <taxon>Tracheophyta</taxon>
        <taxon>Spermatophyta</taxon>
        <taxon>Magnoliopsida</taxon>
        <taxon>Liliopsida</taxon>
        <taxon>Poales</taxon>
        <taxon>Poaceae</taxon>
        <taxon>PACMAD clade</taxon>
        <taxon>Arundinoideae</taxon>
        <taxon>Arundineae</taxon>
        <taxon>Arundo</taxon>
    </lineage>
</organism>
<name>A0A0A9HBS3_ARUDO</name>